<dbReference type="EMBL" id="VZPB01000012">
    <property type="protein sequence ID" value="KAB0583661.1"/>
    <property type="molecule type" value="Genomic_DNA"/>
</dbReference>
<name>A0A643FHG5_IDEDE</name>
<protein>
    <submittedName>
        <fullName evidence="1">Uncharacterized protein</fullName>
    </submittedName>
</protein>
<dbReference type="Proteomes" id="UP000430120">
    <property type="component" value="Unassembled WGS sequence"/>
</dbReference>
<proteinExistence type="predicted"/>
<evidence type="ECO:0000313" key="2">
    <source>
        <dbReference type="Proteomes" id="UP000430120"/>
    </source>
</evidence>
<organism evidence="1 2">
    <name type="scientific">Ideonella dechloratans</name>
    <dbReference type="NCBI Taxonomy" id="36863"/>
    <lineage>
        <taxon>Bacteria</taxon>
        <taxon>Pseudomonadati</taxon>
        <taxon>Pseudomonadota</taxon>
        <taxon>Betaproteobacteria</taxon>
        <taxon>Burkholderiales</taxon>
        <taxon>Sphaerotilaceae</taxon>
        <taxon>Ideonella</taxon>
    </lineage>
</organism>
<sequence length="119" mass="12910">MDLQLPIKIVDELAETIVESTGILDLASGEIRNVVLSEDNDPPYSGFPAEDAEYEFTCGMLSNGSKEVEFRIEVDVVGRKYSVTPSELLELKGRAARLFSAAPEAPAAAPAKKGRKPRD</sequence>
<dbReference type="RefSeq" id="WP_022983074.1">
    <property type="nucleotide sequence ID" value="NZ_CP088081.1"/>
</dbReference>
<dbReference type="OrthoDB" id="9154350at2"/>
<gene>
    <name evidence="1" type="ORF">F7Q92_07255</name>
</gene>
<comment type="caution">
    <text evidence="1">The sequence shown here is derived from an EMBL/GenBank/DDBJ whole genome shotgun (WGS) entry which is preliminary data.</text>
</comment>
<evidence type="ECO:0000313" key="1">
    <source>
        <dbReference type="EMBL" id="KAB0583661.1"/>
    </source>
</evidence>
<dbReference type="AlphaFoldDB" id="A0A643FHG5"/>
<reference evidence="1 2" key="1">
    <citation type="submission" date="2019-09" db="EMBL/GenBank/DDBJ databases">
        <title>Draft genome sequences of 48 bacterial type strains from the CCUG.</title>
        <authorList>
            <person name="Tunovic T."/>
            <person name="Pineiro-Iglesias B."/>
            <person name="Unosson C."/>
            <person name="Inganas E."/>
            <person name="Ohlen M."/>
            <person name="Cardew S."/>
            <person name="Jensie-Markopoulos S."/>
            <person name="Salva-Serra F."/>
            <person name="Jaen-Luchoro D."/>
            <person name="Karlsson R."/>
            <person name="Svensson-Stadler L."/>
            <person name="Chun J."/>
            <person name="Moore E."/>
        </authorList>
    </citation>
    <scope>NUCLEOTIDE SEQUENCE [LARGE SCALE GENOMIC DNA]</scope>
    <source>
        <strain evidence="1 2">CCUG 30977</strain>
    </source>
</reference>
<accession>A0A643FHG5</accession>
<keyword evidence="2" id="KW-1185">Reference proteome</keyword>